<dbReference type="PANTHER" id="PTHR43767">
    <property type="entry name" value="LONG-CHAIN-FATTY-ACID--COA LIGASE"/>
    <property type="match status" value="1"/>
</dbReference>
<dbReference type="Gene3D" id="3.30.300.30">
    <property type="match status" value="1"/>
</dbReference>
<gene>
    <name evidence="3" type="ORF">NGTWS1702_02830</name>
</gene>
<dbReference type="PANTHER" id="PTHR43767:SF12">
    <property type="entry name" value="AMP-DEPENDENT SYNTHETASE AND LIGASE"/>
    <property type="match status" value="1"/>
</dbReference>
<feature type="domain" description="AMP-binding enzyme C-terminal" evidence="2">
    <location>
        <begin position="455"/>
        <end position="530"/>
    </location>
</feature>
<dbReference type="Pfam" id="PF00501">
    <property type="entry name" value="AMP-binding"/>
    <property type="match status" value="1"/>
</dbReference>
<keyword evidence="4" id="KW-1185">Reference proteome</keyword>
<dbReference type="CDD" id="cd05936">
    <property type="entry name" value="FC-FACS_FadD_like"/>
    <property type="match status" value="1"/>
</dbReference>
<dbReference type="PROSITE" id="PS00455">
    <property type="entry name" value="AMP_BINDING"/>
    <property type="match status" value="1"/>
</dbReference>
<dbReference type="InterPro" id="IPR050237">
    <property type="entry name" value="ATP-dep_AMP-bd_enzyme"/>
</dbReference>
<reference evidence="3 4" key="1">
    <citation type="submission" date="2021-08" db="EMBL/GenBank/DDBJ databases">
        <title>Draft genome sequence of Mycolicibacterium sp. NGTWS1702 strain.</title>
        <authorList>
            <person name="Matsumoto M."/>
            <person name="Tang B.C.C."/>
            <person name="Machida Y."/>
            <person name="Matoyama H."/>
            <person name="Kishihara T."/>
            <person name="Sato S."/>
            <person name="Kondo I."/>
            <person name="Sano M."/>
            <person name="Kato G."/>
        </authorList>
    </citation>
    <scope>NUCLEOTIDE SEQUENCE [LARGE SCALE GENOMIC DNA]</scope>
    <source>
        <strain evidence="3 4">NGTWSNA01</strain>
    </source>
</reference>
<dbReference type="SUPFAM" id="SSF56801">
    <property type="entry name" value="Acetyl-CoA synthetase-like"/>
    <property type="match status" value="1"/>
</dbReference>
<name>A0ABQ4V4F2_9MYCO</name>
<sequence>MVDKYKPWFAHYDKGVPYSCIYPPLSIKQMFNSCAEANPDRDYLIINDTHLPYGLVNTMARKAANALVTLGVKKGDRVAIMAPNVPQYVIAFQACAKLGAIVVPVNPLAAAPEVHHYINDSGAETLIVLAAFAKGPIEVFKAKDTPLRNVIAFQLPSMSIEVESGPGIHDFNDLVGAAADSEPDIDVHPADVLLLQYTGGTTGLSKGCVLTNANLVAIAYQENYWMSPLVSNDDELRCLAAIPLYHIYGFNLNVNINHVHGGTIILVPQPSTDNILDAINKHQPNFFTAVPTMIIGLNQHPDITTSKIGAIKGIVSGSAPLPVEAMRTFEMLSGGVITEGYGMSETSNIVTANPTQTVRKPGGVGMPFPDNDVRIVDLETGTTDMPLGEPGEIIAKGPSIMREYWNNPEETAKVLRDGWLSTGDIGYMDSDGHIFIVDRKKDMVLSSGFNVYPREIDELMFTHPKVLQACSFGIPDPTRGECLKLAIVLKPDVELTADEVRTFCKENLSGYKVPREVVFVDELPLTPIGKPDRKKLRQLELEGQLT</sequence>
<evidence type="ECO:0000259" key="1">
    <source>
        <dbReference type="Pfam" id="PF00501"/>
    </source>
</evidence>
<dbReference type="Gene3D" id="3.40.50.12780">
    <property type="entry name" value="N-terminal domain of ligase-like"/>
    <property type="match status" value="1"/>
</dbReference>
<dbReference type="EMBL" id="BPRH01000320">
    <property type="protein sequence ID" value="GJF09104.1"/>
    <property type="molecule type" value="Genomic_DNA"/>
</dbReference>
<dbReference type="InterPro" id="IPR020845">
    <property type="entry name" value="AMP-binding_CS"/>
</dbReference>
<dbReference type="Proteomes" id="UP001060504">
    <property type="component" value="Unassembled WGS sequence"/>
</dbReference>
<dbReference type="InterPro" id="IPR025110">
    <property type="entry name" value="AMP-bd_C"/>
</dbReference>
<organism evidence="3 4">
    <name type="scientific">Mycolicibacterium cyprinidarum</name>
    <dbReference type="NCBI Taxonomy" id="2860311"/>
    <lineage>
        <taxon>Bacteria</taxon>
        <taxon>Bacillati</taxon>
        <taxon>Actinomycetota</taxon>
        <taxon>Actinomycetes</taxon>
        <taxon>Mycobacteriales</taxon>
        <taxon>Mycobacteriaceae</taxon>
        <taxon>Mycolicibacterium</taxon>
    </lineage>
</organism>
<protein>
    <submittedName>
        <fullName evidence="3">CoA ligase</fullName>
    </submittedName>
</protein>
<accession>A0ABQ4V4F2</accession>
<dbReference type="Pfam" id="PF13193">
    <property type="entry name" value="AMP-binding_C"/>
    <property type="match status" value="1"/>
</dbReference>
<comment type="caution">
    <text evidence="3">The sequence shown here is derived from an EMBL/GenBank/DDBJ whole genome shotgun (WGS) entry which is preliminary data.</text>
</comment>
<dbReference type="InterPro" id="IPR042099">
    <property type="entry name" value="ANL_N_sf"/>
</dbReference>
<proteinExistence type="predicted"/>
<evidence type="ECO:0000259" key="2">
    <source>
        <dbReference type="Pfam" id="PF13193"/>
    </source>
</evidence>
<dbReference type="InterPro" id="IPR045851">
    <property type="entry name" value="AMP-bd_C_sf"/>
</dbReference>
<feature type="domain" description="AMP-dependent synthetase/ligase" evidence="1">
    <location>
        <begin position="34"/>
        <end position="405"/>
    </location>
</feature>
<evidence type="ECO:0000313" key="4">
    <source>
        <dbReference type="Proteomes" id="UP001060504"/>
    </source>
</evidence>
<dbReference type="GO" id="GO:0016874">
    <property type="term" value="F:ligase activity"/>
    <property type="evidence" value="ECO:0007669"/>
    <property type="project" value="UniProtKB-KW"/>
</dbReference>
<evidence type="ECO:0000313" key="3">
    <source>
        <dbReference type="EMBL" id="GJF09104.1"/>
    </source>
</evidence>
<keyword evidence="3" id="KW-0436">Ligase</keyword>
<dbReference type="InterPro" id="IPR000873">
    <property type="entry name" value="AMP-dep_synth/lig_dom"/>
</dbReference>